<name>A0A2K1R2Y4_9PEZI</name>
<dbReference type="EMBL" id="NKHZ01000010">
    <property type="protein sequence ID" value="PNS21657.1"/>
    <property type="molecule type" value="Genomic_DNA"/>
</dbReference>
<feature type="compositionally biased region" description="Basic and acidic residues" evidence="1">
    <location>
        <begin position="214"/>
        <end position="223"/>
    </location>
</feature>
<reference evidence="2 3" key="1">
    <citation type="submission" date="2017-06" db="EMBL/GenBank/DDBJ databases">
        <title>Draft genome sequence of a variant of Elsinoe murrayae.</title>
        <authorList>
            <person name="Cheng Q."/>
        </authorList>
    </citation>
    <scope>NUCLEOTIDE SEQUENCE [LARGE SCALE GENOMIC DNA]</scope>
    <source>
        <strain evidence="2 3">CQ-2017a</strain>
    </source>
</reference>
<dbReference type="AlphaFoldDB" id="A0A2K1R2Y4"/>
<dbReference type="OrthoDB" id="3911590at2759"/>
<proteinExistence type="predicted"/>
<keyword evidence="3" id="KW-1185">Reference proteome</keyword>
<dbReference type="Proteomes" id="UP000243797">
    <property type="component" value="Unassembled WGS sequence"/>
</dbReference>
<gene>
    <name evidence="2" type="ORF">CAC42_1511</name>
</gene>
<evidence type="ECO:0000313" key="2">
    <source>
        <dbReference type="EMBL" id="PNS21657.1"/>
    </source>
</evidence>
<evidence type="ECO:0000256" key="1">
    <source>
        <dbReference type="SAM" id="MobiDB-lite"/>
    </source>
</evidence>
<comment type="caution">
    <text evidence="2">The sequence shown here is derived from an EMBL/GenBank/DDBJ whole genome shotgun (WGS) entry which is preliminary data.</text>
</comment>
<organism evidence="2 3">
    <name type="scientific">Sphaceloma murrayae</name>
    <dbReference type="NCBI Taxonomy" id="2082308"/>
    <lineage>
        <taxon>Eukaryota</taxon>
        <taxon>Fungi</taxon>
        <taxon>Dikarya</taxon>
        <taxon>Ascomycota</taxon>
        <taxon>Pezizomycotina</taxon>
        <taxon>Dothideomycetes</taxon>
        <taxon>Dothideomycetidae</taxon>
        <taxon>Myriangiales</taxon>
        <taxon>Elsinoaceae</taxon>
        <taxon>Sphaceloma</taxon>
    </lineage>
</organism>
<dbReference type="InParanoid" id="A0A2K1R2Y4"/>
<feature type="region of interest" description="Disordered" evidence="1">
    <location>
        <begin position="195"/>
        <end position="223"/>
    </location>
</feature>
<protein>
    <submittedName>
        <fullName evidence="2">Uncharacterized protein</fullName>
    </submittedName>
</protein>
<evidence type="ECO:0000313" key="3">
    <source>
        <dbReference type="Proteomes" id="UP000243797"/>
    </source>
</evidence>
<sequence>MPRAGTTPPDISAAARRKRLALEKAALDDYYSHGGKVSIRAIAARHPGVNRTTLSRRINGTHKPSDIAFQHLQRLNPDQEAAITSRVESLIDEGKAPDLPALTRLANEELQRGIDANDPGQVSAHQAAGELGACWSRNFLKRHPDLEVKRKLHSFHKAEATAVQKAMGELAKAYYIARQRADLLEEKNRELRARLEQLGDRRGGRPVGSGDLDPETRRRLEGEKKEAFEEKKMAWAALKGMGRGDAAYDDAGRRYTQAKLRHAQACKAVNDFIAAQGDDDDDDQGEQTSFQAEQSYHGLAQEMQEAARMDPALAMQGVMRF</sequence>
<accession>A0A2K1R2Y4</accession>